<dbReference type="Proteomes" id="UP000245380">
    <property type="component" value="Unassembled WGS sequence"/>
</dbReference>
<name>A0A2U3D2W0_SULT2</name>
<evidence type="ECO:0000256" key="1">
    <source>
        <dbReference type="SAM" id="MobiDB-lite"/>
    </source>
</evidence>
<evidence type="ECO:0000259" key="2">
    <source>
        <dbReference type="PROSITE" id="PS51186"/>
    </source>
</evidence>
<dbReference type="RefSeq" id="WP_109431696.1">
    <property type="nucleotide sequence ID" value="NZ_MPDK01000040.1"/>
</dbReference>
<dbReference type="InterPro" id="IPR016181">
    <property type="entry name" value="Acyl_CoA_acyltransferase"/>
</dbReference>
<feature type="compositionally biased region" description="Polar residues" evidence="1">
    <location>
        <begin position="70"/>
        <end position="89"/>
    </location>
</feature>
<evidence type="ECO:0000313" key="3">
    <source>
        <dbReference type="EMBL" id="PWI55630.1"/>
    </source>
</evidence>
<feature type="region of interest" description="Disordered" evidence="1">
    <location>
        <begin position="1"/>
        <end position="89"/>
    </location>
</feature>
<dbReference type="EMBL" id="MPDK01000040">
    <property type="protein sequence ID" value="PWI55630.1"/>
    <property type="molecule type" value="Genomic_DNA"/>
</dbReference>
<dbReference type="OrthoDB" id="2375763at2"/>
<dbReference type="Pfam" id="PF00583">
    <property type="entry name" value="Acetyltransf_1"/>
    <property type="match status" value="1"/>
</dbReference>
<dbReference type="GO" id="GO:0016747">
    <property type="term" value="F:acyltransferase activity, transferring groups other than amino-acyl groups"/>
    <property type="evidence" value="ECO:0007669"/>
    <property type="project" value="InterPro"/>
</dbReference>
<dbReference type="AlphaFoldDB" id="A0A2U3D2W0"/>
<accession>A0A2U3D2W0</accession>
<dbReference type="Gene3D" id="3.40.630.30">
    <property type="match status" value="1"/>
</dbReference>
<sequence length="244" mass="26837">MVTKKTGPRIILNHIEDSSTKTQSGIQPILTAGSAASRKSTAKKQRTRHPNTKPRHDAHVASAKEATAAQDMTPTVPGSSQNQSSSNEPTKIYLRSFTFEDEAMITKFTQDEIAPIFKETYGIDLDMMTVLNYVRSAQTRMILVEDQVAGYVSSVLDDSGKMNIGALVLASPYQGKGYGTRIMRQIEQEARAYGAVEMEVFIQATNKRSQAFAKSLGFVEGPQLQPQTIVMIKPLQPIVTQPVE</sequence>
<feature type="compositionally biased region" description="Basic residues" evidence="1">
    <location>
        <begin position="40"/>
        <end position="53"/>
    </location>
</feature>
<comment type="caution">
    <text evidence="3">The sequence shown here is derived from an EMBL/GenBank/DDBJ whole genome shotgun (WGS) entry which is preliminary data.</text>
</comment>
<gene>
    <name evidence="3" type="ORF">BM613_13345</name>
</gene>
<proteinExistence type="predicted"/>
<dbReference type="InterPro" id="IPR000182">
    <property type="entry name" value="GNAT_dom"/>
</dbReference>
<dbReference type="SUPFAM" id="SSF55729">
    <property type="entry name" value="Acyl-CoA N-acyltransferases (Nat)"/>
    <property type="match status" value="1"/>
</dbReference>
<protein>
    <recommendedName>
        <fullName evidence="2">N-acetyltransferase domain-containing protein</fullName>
    </recommendedName>
</protein>
<dbReference type="PROSITE" id="PS51186">
    <property type="entry name" value="GNAT"/>
    <property type="match status" value="1"/>
</dbReference>
<organism evidence="3 4">
    <name type="scientific">Sulfoacidibacillus thermotolerans</name>
    <name type="common">Acidibacillus sulfuroxidans</name>
    <dbReference type="NCBI Taxonomy" id="1765684"/>
    <lineage>
        <taxon>Bacteria</taxon>
        <taxon>Bacillati</taxon>
        <taxon>Bacillota</taxon>
        <taxon>Bacilli</taxon>
        <taxon>Bacillales</taxon>
        <taxon>Alicyclobacillaceae</taxon>
        <taxon>Sulfoacidibacillus</taxon>
    </lineage>
</organism>
<keyword evidence="4" id="KW-1185">Reference proteome</keyword>
<feature type="domain" description="N-acetyltransferase" evidence="2">
    <location>
        <begin position="92"/>
        <end position="236"/>
    </location>
</feature>
<evidence type="ECO:0000313" key="4">
    <source>
        <dbReference type="Proteomes" id="UP000245380"/>
    </source>
</evidence>
<reference evidence="3 4" key="1">
    <citation type="submission" date="2016-11" db="EMBL/GenBank/DDBJ databases">
        <title>Comparative genomics of Acidibacillus ferroxidans species.</title>
        <authorList>
            <person name="Oliveira G."/>
            <person name="Nunes G."/>
            <person name="Oliveira R."/>
            <person name="Araujo F."/>
            <person name="Salim A."/>
            <person name="Scholte L."/>
            <person name="Morais D."/>
            <person name="Nancucheo I."/>
            <person name="Johnson D.B."/>
            <person name="Grail B."/>
            <person name="Bittencourt J."/>
            <person name="Valadares R."/>
        </authorList>
    </citation>
    <scope>NUCLEOTIDE SEQUENCE [LARGE SCALE GENOMIC DNA]</scope>
    <source>
        <strain evidence="3 4">Y002</strain>
    </source>
</reference>
<dbReference type="CDD" id="cd04301">
    <property type="entry name" value="NAT_SF"/>
    <property type="match status" value="1"/>
</dbReference>